<reference evidence="1" key="1">
    <citation type="submission" date="2020-03" db="EMBL/GenBank/DDBJ databases">
        <title>A high-quality chromosome-level genome assembly of a woody plant with both climbing and erect habits, Rhamnella rubrinervis.</title>
        <authorList>
            <person name="Lu Z."/>
            <person name="Yang Y."/>
            <person name="Zhu X."/>
            <person name="Sun Y."/>
        </authorList>
    </citation>
    <scope>NUCLEOTIDE SEQUENCE</scope>
    <source>
        <strain evidence="1">BYM</strain>
        <tissue evidence="1">Leaf</tissue>
    </source>
</reference>
<dbReference type="AlphaFoldDB" id="A0A8K0DZP0"/>
<proteinExistence type="predicted"/>
<comment type="caution">
    <text evidence="1">The sequence shown here is derived from an EMBL/GenBank/DDBJ whole genome shotgun (WGS) entry which is preliminary data.</text>
</comment>
<dbReference type="EMBL" id="VOIH02000009">
    <property type="protein sequence ID" value="KAF3437159.1"/>
    <property type="molecule type" value="Genomic_DNA"/>
</dbReference>
<gene>
    <name evidence="1" type="ORF">FNV43_RR19912</name>
</gene>
<evidence type="ECO:0000313" key="1">
    <source>
        <dbReference type="EMBL" id="KAF3437159.1"/>
    </source>
</evidence>
<organism evidence="1 2">
    <name type="scientific">Rhamnella rubrinervis</name>
    <dbReference type="NCBI Taxonomy" id="2594499"/>
    <lineage>
        <taxon>Eukaryota</taxon>
        <taxon>Viridiplantae</taxon>
        <taxon>Streptophyta</taxon>
        <taxon>Embryophyta</taxon>
        <taxon>Tracheophyta</taxon>
        <taxon>Spermatophyta</taxon>
        <taxon>Magnoliopsida</taxon>
        <taxon>eudicotyledons</taxon>
        <taxon>Gunneridae</taxon>
        <taxon>Pentapetalae</taxon>
        <taxon>rosids</taxon>
        <taxon>fabids</taxon>
        <taxon>Rosales</taxon>
        <taxon>Rhamnaceae</taxon>
        <taxon>rhamnoid group</taxon>
        <taxon>Rhamneae</taxon>
        <taxon>Rhamnella</taxon>
    </lineage>
</organism>
<sequence>MSFGILRHLRHLRHFLNLAASNTKSIQLCRFLTAANDSKLIHSGNGKLNGGYQCTALWFSNPRDLVMVEDAMSRADAENLNRRLLIDIPKENEVTKTLK</sequence>
<keyword evidence="2" id="KW-1185">Reference proteome</keyword>
<name>A0A8K0DZP0_9ROSA</name>
<dbReference type="Proteomes" id="UP000796880">
    <property type="component" value="Unassembled WGS sequence"/>
</dbReference>
<accession>A0A8K0DZP0</accession>
<evidence type="ECO:0000313" key="2">
    <source>
        <dbReference type="Proteomes" id="UP000796880"/>
    </source>
</evidence>
<protein>
    <submittedName>
        <fullName evidence="1">Uncharacterized protein</fullName>
    </submittedName>
</protein>